<reference evidence="2 3" key="1">
    <citation type="journal article" date="2016" name="Nat. Commun.">
        <title>Thousands of microbial genomes shed light on interconnected biogeochemical processes in an aquifer system.</title>
        <authorList>
            <person name="Anantharaman K."/>
            <person name="Brown C.T."/>
            <person name="Hug L.A."/>
            <person name="Sharon I."/>
            <person name="Castelle C.J."/>
            <person name="Probst A.J."/>
            <person name="Thomas B.C."/>
            <person name="Singh A."/>
            <person name="Wilkins M.J."/>
            <person name="Karaoz U."/>
            <person name="Brodie E.L."/>
            <person name="Williams K.H."/>
            <person name="Hubbard S.S."/>
            <person name="Banfield J.F."/>
        </authorList>
    </citation>
    <scope>NUCLEOTIDE SEQUENCE [LARGE SCALE GENOMIC DNA]</scope>
</reference>
<dbReference type="STRING" id="1797532.A2729_01965"/>
<dbReference type="InterPro" id="IPR036390">
    <property type="entry name" value="WH_DNA-bd_sf"/>
</dbReference>
<dbReference type="EMBL" id="MHIB01000002">
    <property type="protein sequence ID" value="OGY45532.1"/>
    <property type="molecule type" value="Genomic_DNA"/>
</dbReference>
<dbReference type="Pfam" id="PF01978">
    <property type="entry name" value="TrmB"/>
    <property type="match status" value="1"/>
</dbReference>
<dbReference type="PANTHER" id="PTHR34293">
    <property type="entry name" value="HTH-TYPE TRANSCRIPTIONAL REGULATOR TRMBL2"/>
    <property type="match status" value="1"/>
</dbReference>
<sequence length="245" mass="27542">MLENILQKIGLSDKEIKVYLACLKLGPSPVRKVAQVAEINRGTTYDILRALIKLGLVSYLHQDKHQYFIAEDPAKLKDALEQKQEQLEKTKTEIDQIIPQLKSIYNLAGEKPVAKFYDGEAGVKTILQDVLSACGKSGEKQYHVYSSATIKKYLYRVYSNFSKDRISAGIKVKVISIGPGGQTVGLDERKWLSQETGAPTYTIIYAGKIAMIAVDSENHPIGILIEDKNIFQTQKMIFEFIWSKL</sequence>
<organism evidence="2 3">
    <name type="scientific">Candidatus Buchananbacteria bacterium RIFCSPHIGHO2_01_FULL_39_14</name>
    <dbReference type="NCBI Taxonomy" id="1797532"/>
    <lineage>
        <taxon>Bacteria</taxon>
        <taxon>Candidatus Buchananiibacteriota</taxon>
    </lineage>
</organism>
<protein>
    <recommendedName>
        <fullName evidence="1">Transcription regulator TrmB N-terminal domain-containing protein</fullName>
    </recommendedName>
</protein>
<proteinExistence type="predicted"/>
<evidence type="ECO:0000313" key="3">
    <source>
        <dbReference type="Proteomes" id="UP000178930"/>
    </source>
</evidence>
<feature type="domain" description="Transcription regulator TrmB N-terminal" evidence="1">
    <location>
        <begin position="6"/>
        <end position="68"/>
    </location>
</feature>
<evidence type="ECO:0000259" key="1">
    <source>
        <dbReference type="Pfam" id="PF01978"/>
    </source>
</evidence>
<dbReference type="SUPFAM" id="SSF46785">
    <property type="entry name" value="Winged helix' DNA-binding domain"/>
    <property type="match status" value="1"/>
</dbReference>
<dbReference type="InterPro" id="IPR036388">
    <property type="entry name" value="WH-like_DNA-bd_sf"/>
</dbReference>
<dbReference type="AlphaFoldDB" id="A0A1G1XZT2"/>
<evidence type="ECO:0000313" key="2">
    <source>
        <dbReference type="EMBL" id="OGY45532.1"/>
    </source>
</evidence>
<dbReference type="PANTHER" id="PTHR34293:SF1">
    <property type="entry name" value="HTH-TYPE TRANSCRIPTIONAL REGULATOR TRMBL2"/>
    <property type="match status" value="1"/>
</dbReference>
<dbReference type="InterPro" id="IPR051797">
    <property type="entry name" value="TrmB-like"/>
</dbReference>
<name>A0A1G1XZT2_9BACT</name>
<dbReference type="Proteomes" id="UP000178930">
    <property type="component" value="Unassembled WGS sequence"/>
</dbReference>
<gene>
    <name evidence="2" type="ORF">A2729_01965</name>
</gene>
<comment type="caution">
    <text evidence="2">The sequence shown here is derived from an EMBL/GenBank/DDBJ whole genome shotgun (WGS) entry which is preliminary data.</text>
</comment>
<dbReference type="Gene3D" id="1.10.10.10">
    <property type="entry name" value="Winged helix-like DNA-binding domain superfamily/Winged helix DNA-binding domain"/>
    <property type="match status" value="1"/>
</dbReference>
<dbReference type="InterPro" id="IPR002831">
    <property type="entry name" value="Tscrpt_reg_TrmB_N"/>
</dbReference>
<accession>A0A1G1XZT2</accession>